<dbReference type="HAMAP" id="MF_00274">
    <property type="entry name" value="DNA_YbaB_EbfC"/>
    <property type="match status" value="1"/>
</dbReference>
<protein>
    <recommendedName>
        <fullName evidence="4">Nucleoid-associated protein</fullName>
    </recommendedName>
</protein>
<dbReference type="Pfam" id="PF02575">
    <property type="entry name" value="YbaB_DNA_bd"/>
    <property type="match status" value="1"/>
</dbReference>
<dbReference type="InterPro" id="IPR036894">
    <property type="entry name" value="YbaB-like_sf"/>
</dbReference>
<dbReference type="PANTHER" id="PTHR33449">
    <property type="entry name" value="NUCLEOID-ASSOCIATED PROTEIN YBAB"/>
    <property type="match status" value="1"/>
</dbReference>
<evidence type="ECO:0000313" key="3">
    <source>
        <dbReference type="Proteomes" id="UP001491310"/>
    </source>
</evidence>
<proteinExistence type="inferred from homology"/>
<evidence type="ECO:0000313" key="2">
    <source>
        <dbReference type="EMBL" id="KAK9909789.1"/>
    </source>
</evidence>
<dbReference type="Proteomes" id="UP001491310">
    <property type="component" value="Unassembled WGS sequence"/>
</dbReference>
<keyword evidence="1" id="KW-0238">DNA-binding</keyword>
<dbReference type="SUPFAM" id="SSF82607">
    <property type="entry name" value="YbaB-like"/>
    <property type="match status" value="1"/>
</dbReference>
<dbReference type="NCBIfam" id="TIGR00103">
    <property type="entry name" value="DNA_YbaB_EbfC"/>
    <property type="match status" value="1"/>
</dbReference>
<dbReference type="InterPro" id="IPR004401">
    <property type="entry name" value="YbaB/EbfC"/>
</dbReference>
<dbReference type="EMBL" id="JALJOT010000006">
    <property type="protein sequence ID" value="KAK9909789.1"/>
    <property type="molecule type" value="Genomic_DNA"/>
</dbReference>
<comment type="caution">
    <text evidence="2">The sequence shown here is derived from an EMBL/GenBank/DDBJ whole genome shotgun (WGS) entry which is preliminary data.</text>
</comment>
<reference evidence="2 3" key="1">
    <citation type="journal article" date="2024" name="Nat. Commun.">
        <title>Phylogenomics reveals the evolutionary origins of lichenization in chlorophyte algae.</title>
        <authorList>
            <person name="Puginier C."/>
            <person name="Libourel C."/>
            <person name="Otte J."/>
            <person name="Skaloud P."/>
            <person name="Haon M."/>
            <person name="Grisel S."/>
            <person name="Petersen M."/>
            <person name="Berrin J.G."/>
            <person name="Delaux P.M."/>
            <person name="Dal Grande F."/>
            <person name="Keller J."/>
        </authorList>
    </citation>
    <scope>NUCLEOTIDE SEQUENCE [LARGE SCALE GENOMIC DNA]</scope>
    <source>
        <strain evidence="2 3">SAG 216-7</strain>
    </source>
</reference>
<evidence type="ECO:0008006" key="4">
    <source>
        <dbReference type="Google" id="ProtNLM"/>
    </source>
</evidence>
<accession>A0ABR2YRV8</accession>
<dbReference type="Gene3D" id="3.30.1310.10">
    <property type="entry name" value="Nucleoid-associated protein YbaB-like domain"/>
    <property type="match status" value="1"/>
</dbReference>
<keyword evidence="3" id="KW-1185">Reference proteome</keyword>
<evidence type="ECO:0000256" key="1">
    <source>
        <dbReference type="ARBA" id="ARBA00023125"/>
    </source>
</evidence>
<gene>
    <name evidence="2" type="ORF">WJX75_007464</name>
</gene>
<organism evidence="2 3">
    <name type="scientific">Coccomyxa subellipsoidea</name>
    <dbReference type="NCBI Taxonomy" id="248742"/>
    <lineage>
        <taxon>Eukaryota</taxon>
        <taxon>Viridiplantae</taxon>
        <taxon>Chlorophyta</taxon>
        <taxon>core chlorophytes</taxon>
        <taxon>Trebouxiophyceae</taxon>
        <taxon>Trebouxiophyceae incertae sedis</taxon>
        <taxon>Coccomyxaceae</taxon>
        <taxon>Coccomyxa</taxon>
    </lineage>
</organism>
<dbReference type="PANTHER" id="PTHR33449:SF1">
    <property type="entry name" value="NUCLEOID-ASSOCIATED PROTEIN YBAB"/>
    <property type="match status" value="1"/>
</dbReference>
<name>A0ABR2YRV8_9CHLO</name>
<sequence>MMSTSQLHCSGTCTVLNRQRLQPSHALALRSSSGRRSDRRSLKTYALFGKGDGKGGGNPFGNMGNLMENVKKAQQLVQVEAAKVQEELSKAEFDGYSSDETIRVVMSGNQEPRSVDITEAAMEANSAEELSQLVAEAMKDAHAKSVQGMKERMSTLASSLGLGGQNNPLGLGQ</sequence>